<dbReference type="EMBL" id="BAABYW010000001">
    <property type="protein sequence ID" value="GAA6406690.1"/>
    <property type="molecule type" value="Genomic_DNA"/>
</dbReference>
<gene>
    <name evidence="1" type="ORF">K040078D81_08070</name>
</gene>
<sequence length="300" mass="35292">MRGEKEQNCLDFIKHGIFTNDGKPILHPVTGKTYIEVEDSEFLREQTWFINSKCCKNYFGLLEEERSEIEQVLRLAEPNIKASEFPDFIFGNGFIEHFQVSSSKTTRKGAEHIKEMKHFDSKVNQETEGLKQAWSEMPSYGEVRSKHWSIDNQEHSHSFLIKSFKDSWKNHIESLNKYVGKKNIGIFMLEYSDYALCMCENVYKNWIDGMSQGDLRGQEKFQCYRLTRDKVLLDFIYQYKDRIKYVIFVYWDGFEIIRLENIPYLLKLIPWEYVVSPMTVKNVSSLYNVSAPINSGITGK</sequence>
<dbReference type="Proteomes" id="UP001600943">
    <property type="component" value="Unassembled WGS sequence"/>
</dbReference>
<proteinExistence type="predicted"/>
<evidence type="ECO:0000313" key="1">
    <source>
        <dbReference type="EMBL" id="GAA6406690.1"/>
    </source>
</evidence>
<accession>A0ABQ0B5F9</accession>
<organism evidence="1 2">
    <name type="scientific">Blautia hominis</name>
    <dbReference type="NCBI Taxonomy" id="2025493"/>
    <lineage>
        <taxon>Bacteria</taxon>
        <taxon>Bacillati</taxon>
        <taxon>Bacillota</taxon>
        <taxon>Clostridia</taxon>
        <taxon>Lachnospirales</taxon>
        <taxon>Lachnospiraceae</taxon>
        <taxon>Blautia</taxon>
    </lineage>
</organism>
<comment type="caution">
    <text evidence="1">The sequence shown here is derived from an EMBL/GenBank/DDBJ whole genome shotgun (WGS) entry which is preliminary data.</text>
</comment>
<reference evidence="1 2" key="1">
    <citation type="submission" date="2024-04" db="EMBL/GenBank/DDBJ databases">
        <title>Defined microbial consortia suppress multidrug-resistant proinflammatory Enterobacteriaceae via ecological control.</title>
        <authorList>
            <person name="Furuichi M."/>
            <person name="Kawaguchi T."/>
            <person name="Pust M."/>
            <person name="Yasuma K."/>
            <person name="Plichta D."/>
            <person name="Hasegawa N."/>
            <person name="Ohya T."/>
            <person name="Bhattarai S."/>
            <person name="Sasajima S."/>
            <person name="Aoto Y."/>
            <person name="Tuganbaev T."/>
            <person name="Yaginuma M."/>
            <person name="Ueda M."/>
            <person name="Okahashi N."/>
            <person name="Amafuji K."/>
            <person name="Kiridooshi Y."/>
            <person name="Sugita K."/>
            <person name="Strazar M."/>
            <person name="Skelly A."/>
            <person name="Suda W."/>
            <person name="Hattori M."/>
            <person name="Nakamoto N."/>
            <person name="Caballero S."/>
            <person name="Norman J."/>
            <person name="Olle B."/>
            <person name="Tanoue T."/>
            <person name="Arita M."/>
            <person name="Bucci V."/>
            <person name="Atarashi K."/>
            <person name="Xavier R."/>
            <person name="Honda K."/>
        </authorList>
    </citation>
    <scope>NUCLEOTIDE SEQUENCE [LARGE SCALE GENOMIC DNA]</scope>
    <source>
        <strain evidence="2">k04-0078-D8-1</strain>
    </source>
</reference>
<evidence type="ECO:0000313" key="2">
    <source>
        <dbReference type="Proteomes" id="UP001600943"/>
    </source>
</evidence>
<keyword evidence="2" id="KW-1185">Reference proteome</keyword>
<name>A0ABQ0B5F9_9FIRM</name>
<dbReference type="RefSeq" id="WP_390403640.1">
    <property type="nucleotide sequence ID" value="NZ_BAABYW010000001.1"/>
</dbReference>
<protein>
    <submittedName>
        <fullName evidence="1">Uncharacterized protein</fullName>
    </submittedName>
</protein>